<evidence type="ECO:0000256" key="8">
    <source>
        <dbReference type="SAM" id="SignalP"/>
    </source>
</evidence>
<dbReference type="InterPro" id="IPR041418">
    <property type="entry name" value="SAM_3"/>
</dbReference>
<dbReference type="PANTHER" id="PTHR11037:SF12">
    <property type="entry name" value="GRH_CP2 DB DOMAIN-CONTAINING PROTEIN"/>
    <property type="match status" value="1"/>
</dbReference>
<keyword evidence="11" id="KW-1185">Reference proteome</keyword>
<evidence type="ECO:0000313" key="10">
    <source>
        <dbReference type="EMBL" id="KAB1265915.1"/>
    </source>
</evidence>
<keyword evidence="3" id="KW-0805">Transcription regulation</keyword>
<protein>
    <submittedName>
        <fullName evidence="10">Transcription factor CP2-like protein 1</fullName>
    </submittedName>
</protein>
<dbReference type="InterPro" id="IPR013761">
    <property type="entry name" value="SAM/pointed_sf"/>
</dbReference>
<dbReference type="AlphaFoldDB" id="A0A5N4D4A5"/>
<dbReference type="GO" id="GO:0005634">
    <property type="term" value="C:nucleus"/>
    <property type="evidence" value="ECO:0007669"/>
    <property type="project" value="UniProtKB-SubCell"/>
</dbReference>
<evidence type="ECO:0000256" key="2">
    <source>
        <dbReference type="ARBA" id="ARBA00010852"/>
    </source>
</evidence>
<dbReference type="InterPro" id="IPR057520">
    <property type="entry name" value="GRHL1/CP2_C"/>
</dbReference>
<evidence type="ECO:0000256" key="5">
    <source>
        <dbReference type="ARBA" id="ARBA00023163"/>
    </source>
</evidence>
<evidence type="ECO:0000259" key="9">
    <source>
        <dbReference type="PROSITE" id="PS51968"/>
    </source>
</evidence>
<organism evidence="10 11">
    <name type="scientific">Camelus dromedarius</name>
    <name type="common">Dromedary</name>
    <name type="synonym">Arabian camel</name>
    <dbReference type="NCBI Taxonomy" id="9838"/>
    <lineage>
        <taxon>Eukaryota</taxon>
        <taxon>Metazoa</taxon>
        <taxon>Chordata</taxon>
        <taxon>Craniata</taxon>
        <taxon>Vertebrata</taxon>
        <taxon>Euteleostomi</taxon>
        <taxon>Mammalia</taxon>
        <taxon>Eutheria</taxon>
        <taxon>Laurasiatheria</taxon>
        <taxon>Artiodactyla</taxon>
        <taxon>Tylopoda</taxon>
        <taxon>Camelidae</taxon>
        <taxon>Camelus</taxon>
    </lineage>
</organism>
<dbReference type="InterPro" id="IPR040167">
    <property type="entry name" value="TF_CP2-like"/>
</dbReference>
<gene>
    <name evidence="10" type="ORF">Cadr_000019177</name>
</gene>
<dbReference type="Pfam" id="PF04516">
    <property type="entry name" value="CP2"/>
    <property type="match status" value="1"/>
</dbReference>
<proteinExistence type="inferred from homology"/>
<keyword evidence="8" id="KW-0732">Signal</keyword>
<dbReference type="SUPFAM" id="SSF47769">
    <property type="entry name" value="SAM/Pointed domain"/>
    <property type="match status" value="1"/>
</dbReference>
<dbReference type="EMBL" id="JWIN03000016">
    <property type="protein sequence ID" value="KAB1265915.1"/>
    <property type="molecule type" value="Genomic_DNA"/>
</dbReference>
<dbReference type="PANTHER" id="PTHR11037">
    <property type="entry name" value="TRANSCRIPTION FACTOR CP2"/>
    <property type="match status" value="1"/>
</dbReference>
<keyword evidence="4 7" id="KW-0238">DNA-binding</keyword>
<evidence type="ECO:0000256" key="6">
    <source>
        <dbReference type="ARBA" id="ARBA00023242"/>
    </source>
</evidence>
<dbReference type="GO" id="GO:0000978">
    <property type="term" value="F:RNA polymerase II cis-regulatory region sequence-specific DNA binding"/>
    <property type="evidence" value="ECO:0007669"/>
    <property type="project" value="TreeGrafter"/>
</dbReference>
<comment type="caution">
    <text evidence="10">The sequence shown here is derived from an EMBL/GenBank/DDBJ whole genome shotgun (WGS) entry which is preliminary data.</text>
</comment>
<dbReference type="GO" id="GO:0001228">
    <property type="term" value="F:DNA-binding transcription activator activity, RNA polymerase II-specific"/>
    <property type="evidence" value="ECO:0007669"/>
    <property type="project" value="TreeGrafter"/>
</dbReference>
<dbReference type="Pfam" id="PF18016">
    <property type="entry name" value="SAM_3"/>
    <property type="match status" value="1"/>
</dbReference>
<name>A0A5N4D4A5_CAMDR</name>
<dbReference type="FunFam" id="1.10.150.50:FF:000079">
    <property type="entry name" value="transcription factor CP2-like protein 1 isoform X1"/>
    <property type="match status" value="1"/>
</dbReference>
<keyword evidence="5" id="KW-0804">Transcription</keyword>
<feature type="domain" description="Grh/CP2 DB" evidence="9">
    <location>
        <begin position="93"/>
        <end position="375"/>
    </location>
</feature>
<feature type="chain" id="PRO_5024388529" evidence="8">
    <location>
        <begin position="30"/>
        <end position="610"/>
    </location>
</feature>
<dbReference type="PROSITE" id="PS51968">
    <property type="entry name" value="GRH_CP2_DB"/>
    <property type="match status" value="1"/>
</dbReference>
<keyword evidence="6 7" id="KW-0539">Nucleus</keyword>
<dbReference type="Pfam" id="PF25416">
    <property type="entry name" value="GRHL1_C"/>
    <property type="match status" value="1"/>
</dbReference>
<dbReference type="Gene3D" id="1.10.150.50">
    <property type="entry name" value="Transcription Factor, Ets-1"/>
    <property type="match status" value="1"/>
</dbReference>
<comment type="subcellular location">
    <subcellularLocation>
        <location evidence="1 7">Nucleus</location>
    </subcellularLocation>
</comment>
<evidence type="ECO:0000256" key="3">
    <source>
        <dbReference type="ARBA" id="ARBA00023015"/>
    </source>
</evidence>
<dbReference type="InterPro" id="IPR007604">
    <property type="entry name" value="CP2"/>
</dbReference>
<dbReference type="Proteomes" id="UP000299084">
    <property type="component" value="Unassembled WGS sequence"/>
</dbReference>
<feature type="signal peptide" evidence="8">
    <location>
        <begin position="1"/>
        <end position="29"/>
    </location>
</feature>
<evidence type="ECO:0000313" key="11">
    <source>
        <dbReference type="Proteomes" id="UP000299084"/>
    </source>
</evidence>
<evidence type="ECO:0000256" key="7">
    <source>
        <dbReference type="PROSITE-ProRule" id="PRU01313"/>
    </source>
</evidence>
<sequence length="610" mass="68610">MQWVQPNPVLSSLRVTQLVLLPFQDAVLAQPTRAPVAQPWGTVPGATKQLAQDTWVRQLLGVRQDLKLQNREPLPLPYLKQEELPSIPSAEPPCPAFQYVLCAATSPAVKQQEETLTYLNQGQSYEVRMLCNPKLGDATRLLKSVVRVVFHDRRLQYTEQQQLDGWRWSRPGDRILDIDVPLSVGVMEPQALPSQLNTVEFYWDPTKRTSLFLQVHCISTEFTPRKKGGEKGVPFRLQIDTFKPSDKELPPEHLHSAGCLIKVFKVQAARGARFAPSQSSHPALLAVWIWLCFAVDPQLAVPGGFEGFLVTLLQPKGADRKLKTDREKIEKQPLHERDKYQTACESTVFMECTPWPEPSLGPHPPLSPLALTSPHSCKLLSPERLCTSPPFTVDTSRGSPARDLNPGASILETQQWLHLHRFSNYCRMLANFTGTDLLKLTRQDLIQICGAADGIRLFNTLRARPIRHRLTLYVAREVSRQENEVPKNPDSGFYQEISLDELSAVELMGKLAEFLALPANQIHRLFHQGPGGILILLSDQVIQNLKDESYFVAVVKKGQVLARHHLEQSTSDQLACGLVIQMPALYPSSLLRYPGRLPKENPDGYYLVLT</sequence>
<accession>A0A5N4D4A5</accession>
<evidence type="ECO:0000256" key="1">
    <source>
        <dbReference type="ARBA" id="ARBA00004123"/>
    </source>
</evidence>
<evidence type="ECO:0000256" key="4">
    <source>
        <dbReference type="ARBA" id="ARBA00023125"/>
    </source>
</evidence>
<comment type="similarity">
    <text evidence="2">Belongs to the grh/CP2 family. CP2 subfamily.</text>
</comment>
<reference evidence="10 11" key="1">
    <citation type="journal article" date="2019" name="Mol. Ecol. Resour.">
        <title>Improving Illumina assemblies with Hi-C and long reads: an example with the North African dromedary.</title>
        <authorList>
            <person name="Elbers J.P."/>
            <person name="Rogers M.F."/>
            <person name="Perelman P.L."/>
            <person name="Proskuryakova A.A."/>
            <person name="Serdyukova N.A."/>
            <person name="Johnson W.E."/>
            <person name="Horin P."/>
            <person name="Corander J."/>
            <person name="Murphy D."/>
            <person name="Burger P.A."/>
        </authorList>
    </citation>
    <scope>NUCLEOTIDE SEQUENCE [LARGE SCALE GENOMIC DNA]</scope>
    <source>
        <strain evidence="10">Drom800</strain>
        <tissue evidence="10">Blood</tissue>
    </source>
</reference>